<dbReference type="AlphaFoldDB" id="X5MH50"/>
<proteinExistence type="predicted"/>
<organism evidence="2 3">
    <name type="scientific">Candidatus Phaeomarinibacter ectocarpi</name>
    <dbReference type="NCBI Taxonomy" id="1458461"/>
    <lineage>
        <taxon>Bacteria</taxon>
        <taxon>Pseudomonadati</taxon>
        <taxon>Pseudomonadota</taxon>
        <taxon>Alphaproteobacteria</taxon>
        <taxon>Hyphomicrobiales</taxon>
        <taxon>Parvibaculaceae</taxon>
        <taxon>Candidatus Phaeomarinibacter</taxon>
    </lineage>
</organism>
<dbReference type="STRING" id="1458461.BN1012_Phect2731"/>
<dbReference type="PANTHER" id="PTHR43792:SF1">
    <property type="entry name" value="N-ACETYLTRANSFERASE DOMAIN-CONTAINING PROTEIN"/>
    <property type="match status" value="1"/>
</dbReference>
<dbReference type="RefSeq" id="WP_043948867.1">
    <property type="nucleotide sequence ID" value="NZ_HG966617.1"/>
</dbReference>
<keyword evidence="2" id="KW-0808">Transferase</keyword>
<dbReference type="PANTHER" id="PTHR43792">
    <property type="entry name" value="GNAT FAMILY, PUTATIVE (AFU_ORTHOLOGUE AFUA_3G00765)-RELATED-RELATED"/>
    <property type="match status" value="1"/>
</dbReference>
<name>X5MH50_9HYPH</name>
<dbReference type="Pfam" id="PF13302">
    <property type="entry name" value="Acetyltransf_3"/>
    <property type="match status" value="1"/>
</dbReference>
<dbReference type="InterPro" id="IPR016181">
    <property type="entry name" value="Acyl_CoA_acyltransferase"/>
</dbReference>
<dbReference type="PROSITE" id="PS51186">
    <property type="entry name" value="GNAT"/>
    <property type="match status" value="1"/>
</dbReference>
<dbReference type="HOGENOM" id="CLU_013985_3_1_5"/>
<keyword evidence="3" id="KW-1185">Reference proteome</keyword>
<evidence type="ECO:0000313" key="2">
    <source>
        <dbReference type="EMBL" id="CDO60944.1"/>
    </source>
</evidence>
<evidence type="ECO:0000259" key="1">
    <source>
        <dbReference type="PROSITE" id="PS51186"/>
    </source>
</evidence>
<protein>
    <submittedName>
        <fullName evidence="2">Acetyltransferase, GNAT family</fullName>
    </submittedName>
</protein>
<dbReference type="InterPro" id="IPR000182">
    <property type="entry name" value="GNAT_dom"/>
</dbReference>
<dbReference type="EMBL" id="HG966617">
    <property type="protein sequence ID" value="CDO60944.1"/>
    <property type="molecule type" value="Genomic_DNA"/>
</dbReference>
<dbReference type="InterPro" id="IPR051531">
    <property type="entry name" value="N-acetyltransferase"/>
</dbReference>
<dbReference type="Gene3D" id="3.40.630.30">
    <property type="match status" value="1"/>
</dbReference>
<feature type="domain" description="N-acetyltransferase" evidence="1">
    <location>
        <begin position="8"/>
        <end position="164"/>
    </location>
</feature>
<dbReference type="GO" id="GO:0016747">
    <property type="term" value="F:acyltransferase activity, transferring groups other than amino-acyl groups"/>
    <property type="evidence" value="ECO:0007669"/>
    <property type="project" value="InterPro"/>
</dbReference>
<dbReference type="OrthoDB" id="6293260at2"/>
<gene>
    <name evidence="2" type="ORF">BN1012_Phect2731</name>
</gene>
<dbReference type="KEGG" id="pect:BN1012_Phect2731"/>
<dbReference type="Proteomes" id="UP000032160">
    <property type="component" value="Chromosome I"/>
</dbReference>
<sequence length="169" mass="19037">MQLETDRLLLRQFRADDIDAYAEMVADDEAMRFVGGVGTKADAWRRMAKWAGQWVLRGYGEFAVEEKVTGRFVGLCGPYYPIDWPQAELGWQIARPSWGQGYAPEAARACARWMFEDLGMPRIISMIDPQNAASIRVAEKLGERVDGKFVSKGSGLLIYAMSRDEFVST</sequence>
<reference evidence="2 3" key="1">
    <citation type="journal article" date="2014" name="Front. Genet.">
        <title>Genome and metabolic network of "Candidatus Phaeomarinobacter ectocarpi" Ec32, a new candidate genus of Alphaproteobacteria frequently associated with brown algae.</title>
        <authorList>
            <person name="Dittami S.M."/>
            <person name="Barbeyron T."/>
            <person name="Boyen C."/>
            <person name="Cambefort J."/>
            <person name="Collet G."/>
            <person name="Delage L."/>
            <person name="Gobet A."/>
            <person name="Groisillier A."/>
            <person name="Leblanc C."/>
            <person name="Michel G."/>
            <person name="Scornet D."/>
            <person name="Siegel A."/>
            <person name="Tapia J.E."/>
            <person name="Tonon T."/>
        </authorList>
    </citation>
    <scope>NUCLEOTIDE SEQUENCE [LARGE SCALE GENOMIC DNA]</scope>
    <source>
        <strain evidence="2 3">Ec32</strain>
    </source>
</reference>
<evidence type="ECO:0000313" key="3">
    <source>
        <dbReference type="Proteomes" id="UP000032160"/>
    </source>
</evidence>
<accession>X5MH50</accession>
<dbReference type="SUPFAM" id="SSF55729">
    <property type="entry name" value="Acyl-CoA N-acyltransferases (Nat)"/>
    <property type="match status" value="1"/>
</dbReference>